<protein>
    <submittedName>
        <fullName evidence="2">Uncharacterized protein</fullName>
    </submittedName>
</protein>
<accession>A0A9P0EYH8</accession>
<feature type="compositionally biased region" description="Polar residues" evidence="1">
    <location>
        <begin position="45"/>
        <end position="54"/>
    </location>
</feature>
<feature type="compositionally biased region" description="Polar residues" evidence="1">
    <location>
        <begin position="604"/>
        <end position="613"/>
    </location>
</feature>
<dbReference type="KEGG" id="btab:109029841"/>
<name>A0A9P0EYH8_BEMTA</name>
<feature type="region of interest" description="Disordered" evidence="1">
    <location>
        <begin position="587"/>
        <end position="613"/>
    </location>
</feature>
<proteinExistence type="predicted"/>
<sequence>MDLDDDSVPRGAPKPRSFTEIPNKPEVPEISLIFDSKSPFDKDSVPNTIKPTEQPTEKTSDLAPVSESYNVWRFKNAHLLNHVSSRPNSFQPAPLYDGRSEGRPTFSSNSTVNPPGNFVGLSSGHQINYGNSTSEKIPVRSSSPSENSPYMPNNFQYNSQMNYVKETSENRPICKFSSSGNSSENSNGFHNGYHMSHAHNEAQIDRLKHSSSPSVSPSRNLSNLQNGYQINCVNGIPESKLAFGSVPSENSSRLPNSLPNGCQMNLAHMETQVDRLKHNSCSSASPSSHPNTLQNGYQMNYVQFSSVSAPMPNQNSAVALANGVGNHQNASMPPHNNKNLNQYGVYNPYEPKDLVVRNSDRKVSFEDPPKDTFHSVSPCKCNTCVQKMHTKMCRLPQQMRQFNPPPVSPAESCEQPKTKRISTSDLYQIVLNQTEQLMLLREKVDELLKEKTPSKARALSIQQSPQKRTVAIQVNADDDLRHRSVGVMTSFCERNSPSPQPRKTPPKIKDAEKDCCCSCNHKSSPRPSPKDRVSDEDDIGSNRSKKSTPNSSPFSQDKNDVSLTLNAANLPPVLEQIPSPEPSVHVEMQDYHSSSDDESVESVKQNPDNLNHNGKQNGWTFYDNVIGQVNNILQNSQEAALQSQPVPKNPINSIRQATLEQLHKMGIGGVDEKNTCEKRMGQELFPAHFNQIPNQHNLGESDLSLHMNQLAMKYLNKDQFTNAVGIQQDIAVCNMNGGTNLSFTTLRYLERYHLMPAELKQDFPPTMECCPQENFNHPQPRFENHLLHQVPQHLTNKVLDITALKQQPKLL</sequence>
<evidence type="ECO:0000313" key="2">
    <source>
        <dbReference type="EMBL" id="CAH0384500.1"/>
    </source>
</evidence>
<gene>
    <name evidence="2" type="ORF">BEMITA_LOCUS3819</name>
</gene>
<dbReference type="Proteomes" id="UP001152759">
    <property type="component" value="Chromosome 2"/>
</dbReference>
<evidence type="ECO:0000313" key="3">
    <source>
        <dbReference type="Proteomes" id="UP001152759"/>
    </source>
</evidence>
<feature type="region of interest" description="Disordered" evidence="1">
    <location>
        <begin position="490"/>
        <end position="559"/>
    </location>
</feature>
<organism evidence="2 3">
    <name type="scientific">Bemisia tabaci</name>
    <name type="common">Sweetpotato whitefly</name>
    <name type="synonym">Aleurodes tabaci</name>
    <dbReference type="NCBI Taxonomy" id="7038"/>
    <lineage>
        <taxon>Eukaryota</taxon>
        <taxon>Metazoa</taxon>
        <taxon>Ecdysozoa</taxon>
        <taxon>Arthropoda</taxon>
        <taxon>Hexapoda</taxon>
        <taxon>Insecta</taxon>
        <taxon>Pterygota</taxon>
        <taxon>Neoptera</taxon>
        <taxon>Paraneoptera</taxon>
        <taxon>Hemiptera</taxon>
        <taxon>Sternorrhyncha</taxon>
        <taxon>Aleyrodoidea</taxon>
        <taxon>Aleyrodidae</taxon>
        <taxon>Aleyrodinae</taxon>
        <taxon>Bemisia</taxon>
    </lineage>
</organism>
<evidence type="ECO:0000256" key="1">
    <source>
        <dbReference type="SAM" id="MobiDB-lite"/>
    </source>
</evidence>
<dbReference type="AlphaFoldDB" id="A0A9P0EYH8"/>
<feature type="region of interest" description="Disordered" evidence="1">
    <location>
        <begin position="1"/>
        <end position="62"/>
    </location>
</feature>
<dbReference type="EMBL" id="OU963863">
    <property type="protein sequence ID" value="CAH0384500.1"/>
    <property type="molecule type" value="Genomic_DNA"/>
</dbReference>
<feature type="compositionally biased region" description="Polar residues" evidence="1">
    <location>
        <begin position="123"/>
        <end position="153"/>
    </location>
</feature>
<reference evidence="2" key="1">
    <citation type="submission" date="2021-12" db="EMBL/GenBank/DDBJ databases">
        <authorList>
            <person name="King R."/>
        </authorList>
    </citation>
    <scope>NUCLEOTIDE SEQUENCE</scope>
</reference>
<feature type="region of interest" description="Disordered" evidence="1">
    <location>
        <begin position="452"/>
        <end position="475"/>
    </location>
</feature>
<keyword evidence="3" id="KW-1185">Reference proteome</keyword>
<feature type="region of interest" description="Disordered" evidence="1">
    <location>
        <begin position="84"/>
        <end position="153"/>
    </location>
</feature>
<feature type="compositionally biased region" description="Polar residues" evidence="1">
    <location>
        <begin position="547"/>
        <end position="559"/>
    </location>
</feature>
<feature type="compositionally biased region" description="Polar residues" evidence="1">
    <location>
        <begin position="105"/>
        <end position="114"/>
    </location>
</feature>